<dbReference type="RefSeq" id="WP_344876267.1">
    <property type="nucleotide sequence ID" value="NZ_BAABAL010000012.1"/>
</dbReference>
<evidence type="ECO:0000313" key="2">
    <source>
        <dbReference type="EMBL" id="GAA4010935.1"/>
    </source>
</evidence>
<keyword evidence="3" id="KW-1185">Reference proteome</keyword>
<sequence>MSTFTTPAPVSATVEVAGAQVRVIASDRTDTVVRVEPIDAANRSDVKVADRTKVAFADGALSVKTTVSGSKSGSVAITIDLPTGSALATYLAHSTVRGEGSFGACELHIASGRVHLDDVEAVRANLTGGEVTIGSVAGRTDVDGAVFDMRIGEAGGPVVLSGSGGQTWIGHARADLDLRSASGGFDIDRADAGVAAETANGRIRIGMVTRGRTKLVNSSGTIEVGVAEDSAASIDVSSERGATHDFVSQHGNPASATEKVMVHARTRNGDIVVQRAKG</sequence>
<name>A0ABP7SF90_9PSEU</name>
<reference evidence="3" key="1">
    <citation type="journal article" date="2019" name="Int. J. Syst. Evol. Microbiol.">
        <title>The Global Catalogue of Microorganisms (GCM) 10K type strain sequencing project: providing services to taxonomists for standard genome sequencing and annotation.</title>
        <authorList>
            <consortium name="The Broad Institute Genomics Platform"/>
            <consortium name="The Broad Institute Genome Sequencing Center for Infectious Disease"/>
            <person name="Wu L."/>
            <person name="Ma J."/>
        </authorList>
    </citation>
    <scope>NUCLEOTIDE SEQUENCE [LARGE SCALE GENOMIC DNA]</scope>
    <source>
        <strain evidence="3">JCM 17342</strain>
    </source>
</reference>
<proteinExistence type="predicted"/>
<feature type="domain" description="DUF4097" evidence="1">
    <location>
        <begin position="14"/>
        <end position="273"/>
    </location>
</feature>
<protein>
    <recommendedName>
        <fullName evidence="1">DUF4097 domain-containing protein</fullName>
    </recommendedName>
</protein>
<dbReference type="EMBL" id="BAABAL010000012">
    <property type="protein sequence ID" value="GAA4010935.1"/>
    <property type="molecule type" value="Genomic_DNA"/>
</dbReference>
<dbReference type="Pfam" id="PF13349">
    <property type="entry name" value="DUF4097"/>
    <property type="match status" value="1"/>
</dbReference>
<evidence type="ECO:0000259" key="1">
    <source>
        <dbReference type="Pfam" id="PF13349"/>
    </source>
</evidence>
<accession>A0ABP7SF90</accession>
<dbReference type="Proteomes" id="UP001501747">
    <property type="component" value="Unassembled WGS sequence"/>
</dbReference>
<gene>
    <name evidence="2" type="ORF">GCM10022247_36500</name>
</gene>
<comment type="caution">
    <text evidence="2">The sequence shown here is derived from an EMBL/GenBank/DDBJ whole genome shotgun (WGS) entry which is preliminary data.</text>
</comment>
<organism evidence="2 3">
    <name type="scientific">Allokutzneria multivorans</name>
    <dbReference type="NCBI Taxonomy" id="1142134"/>
    <lineage>
        <taxon>Bacteria</taxon>
        <taxon>Bacillati</taxon>
        <taxon>Actinomycetota</taxon>
        <taxon>Actinomycetes</taxon>
        <taxon>Pseudonocardiales</taxon>
        <taxon>Pseudonocardiaceae</taxon>
        <taxon>Allokutzneria</taxon>
    </lineage>
</organism>
<dbReference type="InterPro" id="IPR025164">
    <property type="entry name" value="Toastrack_DUF4097"/>
</dbReference>
<evidence type="ECO:0000313" key="3">
    <source>
        <dbReference type="Proteomes" id="UP001501747"/>
    </source>
</evidence>